<proteinExistence type="predicted"/>
<evidence type="ECO:0000313" key="2">
    <source>
        <dbReference type="Proteomes" id="UP001055879"/>
    </source>
</evidence>
<evidence type="ECO:0000313" key="1">
    <source>
        <dbReference type="EMBL" id="KAI3772393.1"/>
    </source>
</evidence>
<comment type="caution">
    <text evidence="1">The sequence shown here is derived from an EMBL/GenBank/DDBJ whole genome shotgun (WGS) entry which is preliminary data.</text>
</comment>
<protein>
    <submittedName>
        <fullName evidence="1">Uncharacterized protein</fullName>
    </submittedName>
</protein>
<accession>A0ACB9FN73</accession>
<dbReference type="Proteomes" id="UP001055879">
    <property type="component" value="Linkage Group LG01"/>
</dbReference>
<organism evidence="1 2">
    <name type="scientific">Arctium lappa</name>
    <name type="common">Greater burdock</name>
    <name type="synonym">Lappa major</name>
    <dbReference type="NCBI Taxonomy" id="4217"/>
    <lineage>
        <taxon>Eukaryota</taxon>
        <taxon>Viridiplantae</taxon>
        <taxon>Streptophyta</taxon>
        <taxon>Embryophyta</taxon>
        <taxon>Tracheophyta</taxon>
        <taxon>Spermatophyta</taxon>
        <taxon>Magnoliopsida</taxon>
        <taxon>eudicotyledons</taxon>
        <taxon>Gunneridae</taxon>
        <taxon>Pentapetalae</taxon>
        <taxon>asterids</taxon>
        <taxon>campanulids</taxon>
        <taxon>Asterales</taxon>
        <taxon>Asteraceae</taxon>
        <taxon>Carduoideae</taxon>
        <taxon>Cardueae</taxon>
        <taxon>Arctiinae</taxon>
        <taxon>Arctium</taxon>
    </lineage>
</organism>
<sequence>MPPPMVVVVVANGGGSNLELHRSLIIIEKEEDMRYCLHPNLVRVNTGNFLCRPHCFLPIFAKLLRGVTGVLSGKQRHFKTGKRRILAHRRRWEAYCYFCHMI</sequence>
<dbReference type="EMBL" id="CM042047">
    <property type="protein sequence ID" value="KAI3772393.1"/>
    <property type="molecule type" value="Genomic_DNA"/>
</dbReference>
<reference evidence="2" key="1">
    <citation type="journal article" date="2022" name="Mol. Ecol. Resour.">
        <title>The genomes of chicory, endive, great burdock and yacon provide insights into Asteraceae palaeo-polyploidization history and plant inulin production.</title>
        <authorList>
            <person name="Fan W."/>
            <person name="Wang S."/>
            <person name="Wang H."/>
            <person name="Wang A."/>
            <person name="Jiang F."/>
            <person name="Liu H."/>
            <person name="Zhao H."/>
            <person name="Xu D."/>
            <person name="Zhang Y."/>
        </authorList>
    </citation>
    <scope>NUCLEOTIDE SEQUENCE [LARGE SCALE GENOMIC DNA]</scope>
    <source>
        <strain evidence="2">cv. Niubang</strain>
    </source>
</reference>
<name>A0ACB9FN73_ARCLA</name>
<keyword evidence="2" id="KW-1185">Reference proteome</keyword>
<gene>
    <name evidence="1" type="ORF">L6452_03578</name>
</gene>
<reference evidence="1 2" key="2">
    <citation type="journal article" date="2022" name="Mol. Ecol. Resour.">
        <title>The genomes of chicory, endive, great burdock and yacon provide insights into Asteraceae paleo-polyploidization history and plant inulin production.</title>
        <authorList>
            <person name="Fan W."/>
            <person name="Wang S."/>
            <person name="Wang H."/>
            <person name="Wang A."/>
            <person name="Jiang F."/>
            <person name="Liu H."/>
            <person name="Zhao H."/>
            <person name="Xu D."/>
            <person name="Zhang Y."/>
        </authorList>
    </citation>
    <scope>NUCLEOTIDE SEQUENCE [LARGE SCALE GENOMIC DNA]</scope>
    <source>
        <strain evidence="2">cv. Niubang</strain>
    </source>
</reference>